<evidence type="ECO:0008006" key="3">
    <source>
        <dbReference type="Google" id="ProtNLM"/>
    </source>
</evidence>
<accession>A0ABT4VEJ7</accession>
<gene>
    <name evidence="1" type="ORF">PF021_05375</name>
</gene>
<comment type="caution">
    <text evidence="1">The sequence shown here is derived from an EMBL/GenBank/DDBJ whole genome shotgun (WGS) entry which is preliminary data.</text>
</comment>
<evidence type="ECO:0000313" key="1">
    <source>
        <dbReference type="EMBL" id="MDA3969105.1"/>
    </source>
</evidence>
<proteinExistence type="predicted"/>
<name>A0ABT4VEJ7_9HELI</name>
<reference evidence="1 2" key="1">
    <citation type="submission" date="2023-01" db="EMBL/GenBank/DDBJ databases">
        <title>Description of Helicobacter ibis sp. nov. isolated from faecal droppings of black-faced ibis (Theristicus melanopis).</title>
        <authorList>
            <person name="Lopez-Cantillo M."/>
            <person name="Vidal-Veuthey B."/>
            <person name="Mella A."/>
            <person name="De La Haba R."/>
            <person name="Collado L."/>
        </authorList>
    </citation>
    <scope>NUCLEOTIDE SEQUENCE [LARGE SCALE GENOMIC DNA]</scope>
    <source>
        <strain evidence="1 2">A82</strain>
    </source>
</reference>
<dbReference type="Pfam" id="PF14350">
    <property type="entry name" value="Beta_protein"/>
    <property type="match status" value="1"/>
</dbReference>
<evidence type="ECO:0000313" key="2">
    <source>
        <dbReference type="Proteomes" id="UP001210261"/>
    </source>
</evidence>
<protein>
    <recommendedName>
        <fullName evidence="3">Beta family protein</fullName>
    </recommendedName>
</protein>
<dbReference type="RefSeq" id="WP_271021402.1">
    <property type="nucleotide sequence ID" value="NZ_JAQHXR010000002.1"/>
</dbReference>
<organism evidence="1 2">
    <name type="scientific">Helicobacter ibis</name>
    <dbReference type="NCBI Taxonomy" id="2962633"/>
    <lineage>
        <taxon>Bacteria</taxon>
        <taxon>Pseudomonadati</taxon>
        <taxon>Campylobacterota</taxon>
        <taxon>Epsilonproteobacteria</taxon>
        <taxon>Campylobacterales</taxon>
        <taxon>Helicobacteraceae</taxon>
        <taxon>Helicobacter</taxon>
    </lineage>
</organism>
<dbReference type="InterPro" id="IPR025683">
    <property type="entry name" value="Protein_beta"/>
</dbReference>
<dbReference type="EMBL" id="JAQHXR010000002">
    <property type="protein sequence ID" value="MDA3969105.1"/>
    <property type="molecule type" value="Genomic_DNA"/>
</dbReference>
<sequence length="350" mass="41248">MKFYYFPILKSRDAELRAYEKLSDTDKIKILPILELTRSRITQKNQKGSVEKKMEEVSKIFANNYFILDLTTEETLDNDEIQDMLLSNNDGYKKWVDFVMKYNKLGLNFIPCIHYNPDCIDDVLKQIEVLSVKFPTLALRLNALDPDNHKYLEAIEKYLDKCIVILDAENQQKDFDFFSYIKIISDFKIKAIIYAFSCFPPTVPISNEGEVKKCDLGFSRLYREFPNVYYGDYTLTTARRYDMQARGWIPRIDIPSIKNNRIEFWYCRYRTSDTMDTEHAYIECAKKLYNEIEMLIDEKEPTWGEKVFLDTKNGYVAGKNPSFWISVRNNIYMSKMISNAINSSWKALGM</sequence>
<keyword evidence="2" id="KW-1185">Reference proteome</keyword>
<dbReference type="Proteomes" id="UP001210261">
    <property type="component" value="Unassembled WGS sequence"/>
</dbReference>